<dbReference type="Proteomes" id="UP001152484">
    <property type="component" value="Unassembled WGS sequence"/>
</dbReference>
<organism evidence="1 2">
    <name type="scientific">Cuscuta europaea</name>
    <name type="common">European dodder</name>
    <dbReference type="NCBI Taxonomy" id="41803"/>
    <lineage>
        <taxon>Eukaryota</taxon>
        <taxon>Viridiplantae</taxon>
        <taxon>Streptophyta</taxon>
        <taxon>Embryophyta</taxon>
        <taxon>Tracheophyta</taxon>
        <taxon>Spermatophyta</taxon>
        <taxon>Magnoliopsida</taxon>
        <taxon>eudicotyledons</taxon>
        <taxon>Gunneridae</taxon>
        <taxon>Pentapetalae</taxon>
        <taxon>asterids</taxon>
        <taxon>lamiids</taxon>
        <taxon>Solanales</taxon>
        <taxon>Convolvulaceae</taxon>
        <taxon>Cuscuteae</taxon>
        <taxon>Cuscuta</taxon>
        <taxon>Cuscuta subgen. Cuscuta</taxon>
    </lineage>
</organism>
<gene>
    <name evidence="1" type="ORF">CEURO_LOCUS19099</name>
</gene>
<sequence>MISEAYAFSTDWNLVYEAVQLSCLPAFIDNHIERRSEIGIGIYNEDICQGFSLEKLEFGIWEMNCRHKASVIADPFPLITYNTFNIIRSSLDVNMSSHTQLLKYK</sequence>
<dbReference type="EMBL" id="CAMAPE010000054">
    <property type="protein sequence ID" value="CAH9111117.1"/>
    <property type="molecule type" value="Genomic_DNA"/>
</dbReference>
<comment type="caution">
    <text evidence="1">The sequence shown here is derived from an EMBL/GenBank/DDBJ whole genome shotgun (WGS) entry which is preliminary data.</text>
</comment>
<protein>
    <submittedName>
        <fullName evidence="1">Uncharacterized protein</fullName>
    </submittedName>
</protein>
<dbReference type="AlphaFoldDB" id="A0A9P1EJE9"/>
<accession>A0A9P1EJE9</accession>
<name>A0A9P1EJE9_CUSEU</name>
<reference evidence="1" key="1">
    <citation type="submission" date="2022-07" db="EMBL/GenBank/DDBJ databases">
        <authorList>
            <person name="Macas J."/>
            <person name="Novak P."/>
            <person name="Neumann P."/>
        </authorList>
    </citation>
    <scope>NUCLEOTIDE SEQUENCE</scope>
</reference>
<keyword evidence="2" id="KW-1185">Reference proteome</keyword>
<evidence type="ECO:0000313" key="1">
    <source>
        <dbReference type="EMBL" id="CAH9111117.1"/>
    </source>
</evidence>
<evidence type="ECO:0000313" key="2">
    <source>
        <dbReference type="Proteomes" id="UP001152484"/>
    </source>
</evidence>
<proteinExistence type="predicted"/>